<reference evidence="1" key="1">
    <citation type="journal article" date="2016" name="Nat. Genet.">
        <title>A high-quality carrot genome assembly provides new insights into carotenoid accumulation and asterid genome evolution.</title>
        <authorList>
            <person name="Iorizzo M."/>
            <person name="Ellison S."/>
            <person name="Senalik D."/>
            <person name="Zeng P."/>
            <person name="Satapoomin P."/>
            <person name="Huang J."/>
            <person name="Bowman M."/>
            <person name="Iovene M."/>
            <person name="Sanseverino W."/>
            <person name="Cavagnaro P."/>
            <person name="Yildiz M."/>
            <person name="Macko-Podgorni A."/>
            <person name="Moranska E."/>
            <person name="Grzebelus E."/>
            <person name="Grzebelus D."/>
            <person name="Ashrafi H."/>
            <person name="Zheng Z."/>
            <person name="Cheng S."/>
            <person name="Spooner D."/>
            <person name="Van Deynze A."/>
            <person name="Simon P."/>
        </authorList>
    </citation>
    <scope>NUCLEOTIDE SEQUENCE</scope>
    <source>
        <tissue evidence="1">Leaf</tissue>
    </source>
</reference>
<proteinExistence type="predicted"/>
<accession>A0A166H0I4</accession>
<organism evidence="1 2">
    <name type="scientific">Daucus carota subsp. sativus</name>
    <name type="common">Carrot</name>
    <dbReference type="NCBI Taxonomy" id="79200"/>
    <lineage>
        <taxon>Eukaryota</taxon>
        <taxon>Viridiplantae</taxon>
        <taxon>Streptophyta</taxon>
        <taxon>Embryophyta</taxon>
        <taxon>Tracheophyta</taxon>
        <taxon>Spermatophyta</taxon>
        <taxon>Magnoliopsida</taxon>
        <taxon>eudicotyledons</taxon>
        <taxon>Gunneridae</taxon>
        <taxon>Pentapetalae</taxon>
        <taxon>asterids</taxon>
        <taxon>campanulids</taxon>
        <taxon>Apiales</taxon>
        <taxon>Apiaceae</taxon>
        <taxon>Apioideae</taxon>
        <taxon>Scandiceae</taxon>
        <taxon>Daucinae</taxon>
        <taxon>Daucus</taxon>
        <taxon>Daucus sect. Daucus</taxon>
    </lineage>
</organism>
<dbReference type="Gramene" id="KZN09574">
    <property type="protein sequence ID" value="KZN09574"/>
    <property type="gene ID" value="DCAR_002230"/>
</dbReference>
<sequence>MGRERSDQTVIRSSSIALLQERFRQLQKVKELREEKEMFRFFPESDRCTSPPNYNTPLQKPFSLFFESEVLLPSSANVAAQAIPTSCQIKTCLSLWPDHSHVVAENVIKKSHCLNNKSWLSKTTPLFDVSDHDNETDVDTSLHL</sequence>
<dbReference type="AlphaFoldDB" id="A0A166H0I4"/>
<protein>
    <submittedName>
        <fullName evidence="1">Uncharacterized protein</fullName>
    </submittedName>
</protein>
<evidence type="ECO:0000313" key="1">
    <source>
        <dbReference type="EMBL" id="WOG83135.1"/>
    </source>
</evidence>
<dbReference type="PANTHER" id="PTHR34570:SF12">
    <property type="entry name" value="EXPRESSED PROTEIN"/>
    <property type="match status" value="1"/>
</dbReference>
<gene>
    <name evidence="1" type="ORF">DCAR_0102309</name>
</gene>
<reference evidence="1" key="2">
    <citation type="submission" date="2022-03" db="EMBL/GenBank/DDBJ databases">
        <title>Draft title - Genomic analysis of global carrot germplasm unveils the trajectory of domestication and the origin of high carotenoid orange carrot.</title>
        <authorList>
            <person name="Iorizzo M."/>
            <person name="Ellison S."/>
            <person name="Senalik D."/>
            <person name="Macko-Podgorni A."/>
            <person name="Grzebelus D."/>
            <person name="Bostan H."/>
            <person name="Rolling W."/>
            <person name="Curaba J."/>
            <person name="Simon P."/>
        </authorList>
    </citation>
    <scope>NUCLEOTIDE SEQUENCE</scope>
    <source>
        <tissue evidence="1">Leaf</tissue>
    </source>
</reference>
<dbReference type="PANTHER" id="PTHR34570">
    <property type="entry name" value="OS03G0593100 PROTEIN"/>
    <property type="match status" value="1"/>
</dbReference>
<keyword evidence="2" id="KW-1185">Reference proteome</keyword>
<name>A0A166H0I4_DAUCS</name>
<dbReference type="EMBL" id="CP093343">
    <property type="protein sequence ID" value="WOG83135.1"/>
    <property type="molecule type" value="Genomic_DNA"/>
</dbReference>
<dbReference type="Proteomes" id="UP000077755">
    <property type="component" value="Chromosome 1"/>
</dbReference>
<evidence type="ECO:0000313" key="2">
    <source>
        <dbReference type="Proteomes" id="UP000077755"/>
    </source>
</evidence>